<gene>
    <name evidence="1" type="primary">Spata48</name>
    <name evidence="1" type="ORF">FREMAG_R00870</name>
</gene>
<keyword evidence="2" id="KW-1185">Reference proteome</keyword>
<dbReference type="PANTHER" id="PTHR34759">
    <property type="entry name" value="SPERMATOGENESIS-ASSOCIATED PROTEIN 48"/>
    <property type="match status" value="1"/>
</dbReference>
<accession>A0A850W0A4</accession>
<organism evidence="1 2">
    <name type="scientific">Fregata magnificens</name>
    <name type="common">Magnificent frigatebird</name>
    <dbReference type="NCBI Taxonomy" id="37042"/>
    <lineage>
        <taxon>Eukaryota</taxon>
        <taxon>Metazoa</taxon>
        <taxon>Chordata</taxon>
        <taxon>Craniata</taxon>
        <taxon>Vertebrata</taxon>
        <taxon>Euteleostomi</taxon>
        <taxon>Archelosauria</taxon>
        <taxon>Archosauria</taxon>
        <taxon>Dinosauria</taxon>
        <taxon>Saurischia</taxon>
        <taxon>Theropoda</taxon>
        <taxon>Coelurosauria</taxon>
        <taxon>Aves</taxon>
        <taxon>Neognathae</taxon>
        <taxon>Neoaves</taxon>
        <taxon>Aequornithes</taxon>
        <taxon>Suliformes</taxon>
        <taxon>Fregatidae</taxon>
        <taxon>Fregata</taxon>
    </lineage>
</organism>
<protein>
    <submittedName>
        <fullName evidence="1">SPT48 protein</fullName>
    </submittedName>
</protein>
<evidence type="ECO:0000313" key="2">
    <source>
        <dbReference type="Proteomes" id="UP000632118"/>
    </source>
</evidence>
<dbReference type="Proteomes" id="UP000632118">
    <property type="component" value="Unassembled WGS sequence"/>
</dbReference>
<sequence length="238" mass="27729">YQSLLKMCMPVVRGPENRHGFASFEEKNSNSFLKFNPFTSPVEPNYPFFPHRDDVPLVDTCSVDYSDWKPHQQVPITGKRGQSAHRRQMILLEETSQDRKWSSRAVSDASVRARLRDWRTPVKHASALPDQNYIFAFCVEPNLKAGVWCSSRWREEIAGDYFYKSNTQRAYEEVPWDNPLPSKIQSPESTVELLADPVSQCLTKRRYYPEPEICQVIGGFWDKFQTRSFTFPQRPVDL</sequence>
<comment type="caution">
    <text evidence="1">The sequence shown here is derived from an EMBL/GenBank/DDBJ whole genome shotgun (WGS) entry which is preliminary data.</text>
</comment>
<feature type="non-terminal residue" evidence="1">
    <location>
        <position position="1"/>
    </location>
</feature>
<dbReference type="EMBL" id="WAAD01014101">
    <property type="protein sequence ID" value="NWH46828.1"/>
    <property type="molecule type" value="Genomic_DNA"/>
</dbReference>
<dbReference type="PANTHER" id="PTHR34759:SF1">
    <property type="entry name" value="SPERMATOGENESIS-ASSOCIATED PROTEIN 48"/>
    <property type="match status" value="1"/>
</dbReference>
<reference evidence="1" key="1">
    <citation type="submission" date="2019-09" db="EMBL/GenBank/DDBJ databases">
        <title>Bird 10,000 Genomes (B10K) Project - Family phase.</title>
        <authorList>
            <person name="Zhang G."/>
        </authorList>
    </citation>
    <scope>NUCLEOTIDE SEQUENCE</scope>
    <source>
        <strain evidence="1">B10K-DU-002-48</strain>
        <tissue evidence="1">Muscle</tissue>
    </source>
</reference>
<feature type="non-terminal residue" evidence="1">
    <location>
        <position position="238"/>
    </location>
</feature>
<name>A0A850W0A4_FREMA</name>
<proteinExistence type="predicted"/>
<dbReference type="InterPro" id="IPR027867">
    <property type="entry name" value="SPATA48"/>
</dbReference>
<dbReference type="OrthoDB" id="5983862at2759"/>
<evidence type="ECO:0000313" key="1">
    <source>
        <dbReference type="EMBL" id="NWH46828.1"/>
    </source>
</evidence>
<dbReference type="AlphaFoldDB" id="A0A850W0A4"/>